<dbReference type="Pfam" id="PF00155">
    <property type="entry name" value="Aminotran_1_2"/>
    <property type="match status" value="1"/>
</dbReference>
<dbReference type="AlphaFoldDB" id="F5YMQ1"/>
<evidence type="ECO:0000256" key="2">
    <source>
        <dbReference type="ARBA" id="ARBA00004746"/>
    </source>
</evidence>
<evidence type="ECO:0000256" key="5">
    <source>
        <dbReference type="ARBA" id="ARBA00022679"/>
    </source>
</evidence>
<dbReference type="PANTHER" id="PTHR13693">
    <property type="entry name" value="CLASS II AMINOTRANSFERASE/8-AMINO-7-OXONONANOATE SYNTHASE"/>
    <property type="match status" value="1"/>
</dbReference>
<keyword evidence="7 9" id="KW-0663">Pyridoxal phosphate</keyword>
<dbReference type="eggNOG" id="COG0156">
    <property type="taxonomic scope" value="Bacteria"/>
</dbReference>
<dbReference type="SUPFAM" id="SSF53383">
    <property type="entry name" value="PLP-dependent transferases"/>
    <property type="match status" value="1"/>
</dbReference>
<protein>
    <recommendedName>
        <fullName evidence="10">8-amino-7-ketopelargonate synthase</fullName>
        <ecNumber evidence="10">2.3.1.47</ecNumber>
    </recommendedName>
</protein>
<dbReference type="GO" id="GO:0009102">
    <property type="term" value="P:biotin biosynthetic process"/>
    <property type="evidence" value="ECO:0007669"/>
    <property type="project" value="UniProtKB-UniRule"/>
</dbReference>
<dbReference type="Gene3D" id="3.40.640.10">
    <property type="entry name" value="Type I PLP-dependent aspartate aminotransferase-like (Major domain)"/>
    <property type="match status" value="1"/>
</dbReference>
<evidence type="ECO:0000313" key="13">
    <source>
        <dbReference type="Proteomes" id="UP000009223"/>
    </source>
</evidence>
<evidence type="ECO:0000256" key="10">
    <source>
        <dbReference type="RuleBase" id="RU003693"/>
    </source>
</evidence>
<evidence type="ECO:0000256" key="3">
    <source>
        <dbReference type="ARBA" id="ARBA00010008"/>
    </source>
</evidence>
<comment type="subunit">
    <text evidence="4 10">Homodimer.</text>
</comment>
<accession>F5YMQ1</accession>
<gene>
    <name evidence="12" type="primary">bioF</name>
    <name evidence="12" type="ordered locus">TREPR_3054</name>
</gene>
<dbReference type="KEGG" id="tpi:TREPR_3054"/>
<dbReference type="GO" id="GO:0008710">
    <property type="term" value="F:8-amino-7-oxononanoate synthase activity"/>
    <property type="evidence" value="ECO:0007669"/>
    <property type="project" value="UniProtKB-UniRule"/>
</dbReference>
<proteinExistence type="inferred from homology"/>
<dbReference type="EC" id="2.3.1.47" evidence="10"/>
<dbReference type="EMBL" id="CP001843">
    <property type="protein sequence ID" value="AEF86382.1"/>
    <property type="molecule type" value="Genomic_DNA"/>
</dbReference>
<keyword evidence="6" id="KW-0093">Biotin biosynthesis</keyword>
<dbReference type="OrthoDB" id="9807157at2"/>
<organism evidence="12 13">
    <name type="scientific">Treponema primitia (strain ATCC BAA-887 / DSM 12427 / ZAS-2)</name>
    <dbReference type="NCBI Taxonomy" id="545694"/>
    <lineage>
        <taxon>Bacteria</taxon>
        <taxon>Pseudomonadati</taxon>
        <taxon>Spirochaetota</taxon>
        <taxon>Spirochaetia</taxon>
        <taxon>Spirochaetales</taxon>
        <taxon>Treponemataceae</taxon>
        <taxon>Treponema</taxon>
    </lineage>
</organism>
<dbReference type="RefSeq" id="WP_015707202.1">
    <property type="nucleotide sequence ID" value="NC_015578.1"/>
</dbReference>
<sequence length="391" mass="41723">MFSFLQNSLDEIKSLGLYRENKTWDPLDATHVRDPEGKTCLVLASNNYLGLTHHPELINAAVQALQRWGTGSGSARLITGSHPLYETLERNLAAYKSAEEALTFNTGYMANVGIIGSLMTKGDLIFSDALNHASIIDGCRLSGAKIIVYPHCDTDALKKLLQDTPLEGGSSRKRLIVTDGVFSMDGDIAPLDRIVPLAQKYGAILMVDDAHATGVLGRGRGTAHHFGLADKVDIQMGTLSKALASEGAYVTGSSKLIGYLTNKARSFIFSTALSPATIAAANAAVSLLSKSDELVQQLGANAAFMREKLAEQGVKTPDSPTPIIPIIIGGNREAVEAAASLREEGIIVGAIRPPTVPAGQSRLRITVSAAHSREELAWTAERIGLVIRNEK</sequence>
<feature type="domain" description="Aminotransferase class I/classII large" evidence="11">
    <location>
        <begin position="39"/>
        <end position="383"/>
    </location>
</feature>
<dbReference type="Gene3D" id="3.90.1150.10">
    <property type="entry name" value="Aspartate Aminotransferase, domain 1"/>
    <property type="match status" value="1"/>
</dbReference>
<dbReference type="PANTHER" id="PTHR13693:SF100">
    <property type="entry name" value="8-AMINO-7-OXONONANOATE SYNTHASE"/>
    <property type="match status" value="1"/>
</dbReference>
<keyword evidence="5 10" id="KW-0808">Transferase</keyword>
<dbReference type="PROSITE" id="PS00599">
    <property type="entry name" value="AA_TRANSFER_CLASS_2"/>
    <property type="match status" value="1"/>
</dbReference>
<evidence type="ECO:0000256" key="9">
    <source>
        <dbReference type="PIRSR" id="PIRSR604723-51"/>
    </source>
</evidence>
<evidence type="ECO:0000256" key="8">
    <source>
        <dbReference type="ARBA" id="ARBA00047715"/>
    </source>
</evidence>
<feature type="modified residue" description="N6-(pyridoxal phosphate)lysine" evidence="9">
    <location>
        <position position="241"/>
    </location>
</feature>
<dbReference type="InterPro" id="IPR004839">
    <property type="entry name" value="Aminotransferase_I/II_large"/>
</dbReference>
<dbReference type="InterPro" id="IPR015424">
    <property type="entry name" value="PyrdxlP-dep_Trfase"/>
</dbReference>
<dbReference type="HOGENOM" id="CLU_015846_11_0_12"/>
<dbReference type="UniPathway" id="UPA00078"/>
<comment type="pathway">
    <text evidence="2 10">Cofactor biosynthesis; biotin biosynthesis.</text>
</comment>
<comment type="similarity">
    <text evidence="3 10">Belongs to the class-II pyridoxal-phosphate-dependent aminotransferase family. BioF subfamily.</text>
</comment>
<dbReference type="Proteomes" id="UP000009223">
    <property type="component" value="Chromosome"/>
</dbReference>
<reference evidence="13" key="1">
    <citation type="submission" date="2009-12" db="EMBL/GenBank/DDBJ databases">
        <title>Complete sequence of Treponema primitia strain ZAS-2.</title>
        <authorList>
            <person name="Tetu S.G."/>
            <person name="Matson E."/>
            <person name="Ren Q."/>
            <person name="Seshadri R."/>
            <person name="Elbourne L."/>
            <person name="Hassan K.A."/>
            <person name="Durkin A."/>
            <person name="Radune D."/>
            <person name="Mohamoud Y."/>
            <person name="Shay R."/>
            <person name="Jin S."/>
            <person name="Zhang X."/>
            <person name="Lucey K."/>
            <person name="Ballor N.R."/>
            <person name="Ottesen E."/>
            <person name="Rosenthal R."/>
            <person name="Allen A."/>
            <person name="Leadbetter J.R."/>
            <person name="Paulsen I.T."/>
        </authorList>
    </citation>
    <scope>NUCLEOTIDE SEQUENCE [LARGE SCALE GENOMIC DNA]</scope>
    <source>
        <strain evidence="13">ATCC BAA-887 / DSM 12427 / ZAS-2</strain>
    </source>
</reference>
<keyword evidence="13" id="KW-1185">Reference proteome</keyword>
<comment type="function">
    <text evidence="10">Catalyzes the decarboxylative condensation of pimeloyl-[acyl-carrier protein] and L-alanine to produce 8-amino-7-oxononanoate (AON), [acyl-carrier protein], and carbon dioxide.</text>
</comment>
<dbReference type="InterPro" id="IPR015422">
    <property type="entry name" value="PyrdxlP-dep_Trfase_small"/>
</dbReference>
<comment type="cofactor">
    <cofactor evidence="1 9 10">
        <name>pyridoxal 5'-phosphate</name>
        <dbReference type="ChEBI" id="CHEBI:597326"/>
    </cofactor>
</comment>
<dbReference type="InterPro" id="IPR050087">
    <property type="entry name" value="AON_synthase_class-II"/>
</dbReference>
<evidence type="ECO:0000256" key="1">
    <source>
        <dbReference type="ARBA" id="ARBA00001933"/>
    </source>
</evidence>
<dbReference type="GO" id="GO:0030170">
    <property type="term" value="F:pyridoxal phosphate binding"/>
    <property type="evidence" value="ECO:0007669"/>
    <property type="project" value="InterPro"/>
</dbReference>
<reference evidence="12 13" key="2">
    <citation type="journal article" date="2011" name="ISME J.">
        <title>RNA-seq reveals cooperative metabolic interactions between two termite-gut spirochete species in co-culture.</title>
        <authorList>
            <person name="Rosenthal A.Z."/>
            <person name="Matson E.G."/>
            <person name="Eldar A."/>
            <person name="Leadbetter J.R."/>
        </authorList>
    </citation>
    <scope>NUCLEOTIDE SEQUENCE [LARGE SCALE GENOMIC DNA]</scope>
    <source>
        <strain evidence="13">ATCC BAA-887 / DSM 12427 / ZAS-2</strain>
    </source>
</reference>
<dbReference type="InterPro" id="IPR015421">
    <property type="entry name" value="PyrdxlP-dep_Trfase_major"/>
</dbReference>
<dbReference type="CDD" id="cd06454">
    <property type="entry name" value="KBL_like"/>
    <property type="match status" value="1"/>
</dbReference>
<evidence type="ECO:0000256" key="6">
    <source>
        <dbReference type="ARBA" id="ARBA00022756"/>
    </source>
</evidence>
<dbReference type="STRING" id="545694.TREPR_3054"/>
<name>F5YMQ1_TREPZ</name>
<dbReference type="InterPro" id="IPR004723">
    <property type="entry name" value="AONS_Archaea/Proteobacteria"/>
</dbReference>
<keyword evidence="12" id="KW-0012">Acyltransferase</keyword>
<evidence type="ECO:0000256" key="7">
    <source>
        <dbReference type="ARBA" id="ARBA00022898"/>
    </source>
</evidence>
<dbReference type="InterPro" id="IPR001917">
    <property type="entry name" value="Aminotrans_II_pyridoxalP_BS"/>
</dbReference>
<evidence type="ECO:0000256" key="4">
    <source>
        <dbReference type="ARBA" id="ARBA00011738"/>
    </source>
</evidence>
<comment type="catalytic activity">
    <reaction evidence="8 10">
        <text>6-carboxyhexanoyl-[ACP] + L-alanine + H(+) = (8S)-8-amino-7-oxononanoate + holo-[ACP] + CO2</text>
        <dbReference type="Rhea" id="RHEA:42288"/>
        <dbReference type="Rhea" id="RHEA-COMP:9685"/>
        <dbReference type="Rhea" id="RHEA-COMP:9955"/>
        <dbReference type="ChEBI" id="CHEBI:15378"/>
        <dbReference type="ChEBI" id="CHEBI:16526"/>
        <dbReference type="ChEBI" id="CHEBI:57972"/>
        <dbReference type="ChEBI" id="CHEBI:64479"/>
        <dbReference type="ChEBI" id="CHEBI:78846"/>
        <dbReference type="ChEBI" id="CHEBI:149468"/>
        <dbReference type="EC" id="2.3.1.47"/>
    </reaction>
</comment>
<evidence type="ECO:0000313" key="12">
    <source>
        <dbReference type="EMBL" id="AEF86382.1"/>
    </source>
</evidence>
<dbReference type="NCBIfam" id="TIGR00858">
    <property type="entry name" value="bioF"/>
    <property type="match status" value="1"/>
</dbReference>
<evidence type="ECO:0000259" key="11">
    <source>
        <dbReference type="Pfam" id="PF00155"/>
    </source>
</evidence>